<dbReference type="HOGENOM" id="CLU_1657232_0_0_5"/>
<dbReference type="Proteomes" id="UP000006512">
    <property type="component" value="Unassembled WGS sequence"/>
</dbReference>
<proteinExistence type="predicted"/>
<dbReference type="AlphaFoldDB" id="F4QML1"/>
<feature type="signal peptide" evidence="1">
    <location>
        <begin position="1"/>
        <end position="20"/>
    </location>
</feature>
<accession>F4QML1</accession>
<sequence>MLRLIAAVCVLAFVSGSAVAATLTPDLNPLHTTHETQLRDGDFDGNGQLDDLYLVAEDSGRVAVHVRLNGTRDLRITSLEAAANTTPNLQVVAPGAFASDCGDYASDCAGAIVTRHDSLILGLDGGASVLVHWQDGRFEQDFVRRDDAAAVRALAGLLALNP</sequence>
<evidence type="ECO:0000313" key="2">
    <source>
        <dbReference type="EMBL" id="EGF91452.1"/>
    </source>
</evidence>
<dbReference type="EMBL" id="GL883078">
    <property type="protein sequence ID" value="EGF91452.1"/>
    <property type="molecule type" value="Genomic_DNA"/>
</dbReference>
<gene>
    <name evidence="2" type="ORF">ABI_28680</name>
</gene>
<dbReference type="RefSeq" id="WP_006273654.1">
    <property type="nucleotide sequence ID" value="NZ_GL883078.1"/>
</dbReference>
<keyword evidence="3" id="KW-1185">Reference proteome</keyword>
<name>F4QML1_9CAUL</name>
<feature type="chain" id="PRO_5003320969" evidence="1">
    <location>
        <begin position="21"/>
        <end position="162"/>
    </location>
</feature>
<reference evidence="3" key="1">
    <citation type="submission" date="2011-03" db="EMBL/GenBank/DDBJ databases">
        <title>Draft genome sequence of Brevundimonas diminuta.</title>
        <authorList>
            <person name="Brown P.J.B."/>
            <person name="Buechlein A."/>
            <person name="Hemmerich C."/>
            <person name="Brun Y.V."/>
        </authorList>
    </citation>
    <scope>NUCLEOTIDE SEQUENCE [LARGE SCALE GENOMIC DNA]</scope>
    <source>
        <strain evidence="3">C19</strain>
    </source>
</reference>
<protein>
    <submittedName>
        <fullName evidence="2">Uncharacterized protein</fullName>
    </submittedName>
</protein>
<keyword evidence="1" id="KW-0732">Signal</keyword>
<evidence type="ECO:0000256" key="1">
    <source>
        <dbReference type="SAM" id="SignalP"/>
    </source>
</evidence>
<organism evidence="2 3">
    <name type="scientific">Asticcacaulis biprosthecium C19</name>
    <dbReference type="NCBI Taxonomy" id="715226"/>
    <lineage>
        <taxon>Bacteria</taxon>
        <taxon>Pseudomonadati</taxon>
        <taxon>Pseudomonadota</taxon>
        <taxon>Alphaproteobacteria</taxon>
        <taxon>Caulobacterales</taxon>
        <taxon>Caulobacteraceae</taxon>
        <taxon>Asticcacaulis</taxon>
    </lineage>
</organism>
<evidence type="ECO:0000313" key="3">
    <source>
        <dbReference type="Proteomes" id="UP000006512"/>
    </source>
</evidence>
<dbReference type="OrthoDB" id="7173000at2"/>
<dbReference type="STRING" id="715226.ABI_28680"/>